<keyword evidence="3" id="KW-1185">Reference proteome</keyword>
<dbReference type="AlphaFoldDB" id="A0A0N7KIV3"/>
<reference evidence="3" key="1">
    <citation type="journal article" date="2005" name="Nature">
        <title>The map-based sequence of the rice genome.</title>
        <authorList>
            <consortium name="International rice genome sequencing project (IRGSP)"/>
            <person name="Matsumoto T."/>
            <person name="Wu J."/>
            <person name="Kanamori H."/>
            <person name="Katayose Y."/>
            <person name="Fujisawa M."/>
            <person name="Namiki N."/>
            <person name="Mizuno H."/>
            <person name="Yamamoto K."/>
            <person name="Antonio B.A."/>
            <person name="Baba T."/>
            <person name="Sakata K."/>
            <person name="Nagamura Y."/>
            <person name="Aoki H."/>
            <person name="Arikawa K."/>
            <person name="Arita K."/>
            <person name="Bito T."/>
            <person name="Chiden Y."/>
            <person name="Fujitsuka N."/>
            <person name="Fukunaka R."/>
            <person name="Hamada M."/>
            <person name="Harada C."/>
            <person name="Hayashi A."/>
            <person name="Hijishita S."/>
            <person name="Honda M."/>
            <person name="Hosokawa S."/>
            <person name="Ichikawa Y."/>
            <person name="Idonuma A."/>
            <person name="Iijima M."/>
            <person name="Ikeda M."/>
            <person name="Ikeno M."/>
            <person name="Ito K."/>
            <person name="Ito S."/>
            <person name="Ito T."/>
            <person name="Ito Y."/>
            <person name="Ito Y."/>
            <person name="Iwabuchi A."/>
            <person name="Kamiya K."/>
            <person name="Karasawa W."/>
            <person name="Kurita K."/>
            <person name="Katagiri S."/>
            <person name="Kikuta A."/>
            <person name="Kobayashi H."/>
            <person name="Kobayashi N."/>
            <person name="Machita K."/>
            <person name="Maehara T."/>
            <person name="Masukawa M."/>
            <person name="Mizubayashi T."/>
            <person name="Mukai Y."/>
            <person name="Nagasaki H."/>
            <person name="Nagata Y."/>
            <person name="Naito S."/>
            <person name="Nakashima M."/>
            <person name="Nakama Y."/>
            <person name="Nakamichi Y."/>
            <person name="Nakamura M."/>
            <person name="Meguro A."/>
            <person name="Negishi M."/>
            <person name="Ohta I."/>
            <person name="Ohta T."/>
            <person name="Okamoto M."/>
            <person name="Ono N."/>
            <person name="Saji S."/>
            <person name="Sakaguchi M."/>
            <person name="Sakai K."/>
            <person name="Shibata M."/>
            <person name="Shimokawa T."/>
            <person name="Song J."/>
            <person name="Takazaki Y."/>
            <person name="Terasawa K."/>
            <person name="Tsugane M."/>
            <person name="Tsuji K."/>
            <person name="Ueda S."/>
            <person name="Waki K."/>
            <person name="Yamagata H."/>
            <person name="Yamamoto M."/>
            <person name="Yamamoto S."/>
            <person name="Yamane H."/>
            <person name="Yoshiki S."/>
            <person name="Yoshihara R."/>
            <person name="Yukawa K."/>
            <person name="Zhong H."/>
            <person name="Yano M."/>
            <person name="Yuan Q."/>
            <person name="Ouyang S."/>
            <person name="Liu J."/>
            <person name="Jones K.M."/>
            <person name="Gansberger K."/>
            <person name="Moffat K."/>
            <person name="Hill J."/>
            <person name="Bera J."/>
            <person name="Fadrosh D."/>
            <person name="Jin S."/>
            <person name="Johri S."/>
            <person name="Kim M."/>
            <person name="Overton L."/>
            <person name="Reardon M."/>
            <person name="Tsitrin T."/>
            <person name="Vuong H."/>
            <person name="Weaver B."/>
            <person name="Ciecko A."/>
            <person name="Tallon L."/>
            <person name="Jackson J."/>
            <person name="Pai G."/>
            <person name="Aken S.V."/>
            <person name="Utterback T."/>
            <person name="Reidmuller S."/>
            <person name="Feldblyum T."/>
            <person name="Hsiao J."/>
            <person name="Zismann V."/>
            <person name="Iobst S."/>
            <person name="de Vazeille A.R."/>
            <person name="Buell C.R."/>
            <person name="Ying K."/>
            <person name="Li Y."/>
            <person name="Lu T."/>
            <person name="Huang Y."/>
            <person name="Zhao Q."/>
            <person name="Feng Q."/>
            <person name="Zhang L."/>
            <person name="Zhu J."/>
            <person name="Weng Q."/>
            <person name="Mu J."/>
            <person name="Lu Y."/>
            <person name="Fan D."/>
            <person name="Liu Y."/>
            <person name="Guan J."/>
            <person name="Zhang Y."/>
            <person name="Yu S."/>
            <person name="Liu X."/>
            <person name="Zhang Y."/>
            <person name="Hong G."/>
            <person name="Han B."/>
            <person name="Choisne N."/>
            <person name="Demange N."/>
            <person name="Orjeda G."/>
            <person name="Samain S."/>
            <person name="Cattolico L."/>
            <person name="Pelletier E."/>
            <person name="Couloux A."/>
            <person name="Segurens B."/>
            <person name="Wincker P."/>
            <person name="D'Hont A."/>
            <person name="Scarpelli C."/>
            <person name="Weissenbach J."/>
            <person name="Salanoubat M."/>
            <person name="Quetier F."/>
            <person name="Yu Y."/>
            <person name="Kim H.R."/>
            <person name="Rambo T."/>
            <person name="Currie J."/>
            <person name="Collura K."/>
            <person name="Luo M."/>
            <person name="Yang T."/>
            <person name="Ammiraju J.S.S."/>
            <person name="Engler F."/>
            <person name="Soderlund C."/>
            <person name="Wing R.A."/>
            <person name="Palmer L.E."/>
            <person name="de la Bastide M."/>
            <person name="Spiegel L."/>
            <person name="Nascimento L."/>
            <person name="Zutavern T."/>
            <person name="O'Shaughnessy A."/>
            <person name="Dike S."/>
            <person name="Dedhia N."/>
            <person name="Preston R."/>
            <person name="Balija V."/>
            <person name="McCombie W.R."/>
            <person name="Chow T."/>
            <person name="Chen H."/>
            <person name="Chung M."/>
            <person name="Chen C."/>
            <person name="Shaw J."/>
            <person name="Wu H."/>
            <person name="Hsiao K."/>
            <person name="Chao Y."/>
            <person name="Chu M."/>
            <person name="Cheng C."/>
            <person name="Hour A."/>
            <person name="Lee P."/>
            <person name="Lin S."/>
            <person name="Lin Y."/>
            <person name="Liou J."/>
            <person name="Liu S."/>
            <person name="Hsing Y."/>
            <person name="Raghuvanshi S."/>
            <person name="Mohanty A."/>
            <person name="Bharti A.K."/>
            <person name="Gaur A."/>
            <person name="Gupta V."/>
            <person name="Kumar D."/>
            <person name="Ravi V."/>
            <person name="Vij S."/>
            <person name="Kapur A."/>
            <person name="Khurana P."/>
            <person name="Khurana P."/>
            <person name="Khurana J.P."/>
            <person name="Tyagi A.K."/>
            <person name="Gaikwad K."/>
            <person name="Singh A."/>
            <person name="Dalal V."/>
            <person name="Srivastava S."/>
            <person name="Dixit A."/>
            <person name="Pal A.K."/>
            <person name="Ghazi I.A."/>
            <person name="Yadav M."/>
            <person name="Pandit A."/>
            <person name="Bhargava A."/>
            <person name="Sureshbabu K."/>
            <person name="Batra K."/>
            <person name="Sharma T.R."/>
            <person name="Mohapatra T."/>
            <person name="Singh N.K."/>
            <person name="Messing J."/>
            <person name="Nelson A.B."/>
            <person name="Fuks G."/>
            <person name="Kavchok S."/>
            <person name="Keizer G."/>
            <person name="Linton E."/>
            <person name="Llaca V."/>
            <person name="Song R."/>
            <person name="Tanyolac B."/>
            <person name="Young S."/>
            <person name="Ho-Il K."/>
            <person name="Hahn J.H."/>
            <person name="Sangsakoo G."/>
            <person name="Vanavichit A."/>
            <person name="de Mattos Luiz.A.T."/>
            <person name="Zimmer P.D."/>
            <person name="Malone G."/>
            <person name="Dellagostin O."/>
            <person name="de Oliveira A.C."/>
            <person name="Bevan M."/>
            <person name="Bancroft I."/>
            <person name="Minx P."/>
            <person name="Cordum H."/>
            <person name="Wilson R."/>
            <person name="Cheng Z."/>
            <person name="Jin W."/>
            <person name="Jiang J."/>
            <person name="Leong S.A."/>
            <person name="Iwama H."/>
            <person name="Gojobori T."/>
            <person name="Itoh T."/>
            <person name="Niimura Y."/>
            <person name="Fujii Y."/>
            <person name="Habara T."/>
            <person name="Sakai H."/>
            <person name="Sato Y."/>
            <person name="Wilson G."/>
            <person name="Kumar K."/>
            <person name="McCouch S."/>
            <person name="Juretic N."/>
            <person name="Hoen D."/>
            <person name="Wright S."/>
            <person name="Bruskiewich R."/>
            <person name="Bureau T."/>
            <person name="Miyao A."/>
            <person name="Hirochika H."/>
            <person name="Nishikawa T."/>
            <person name="Kadowaki K."/>
            <person name="Sugiura M."/>
            <person name="Burr B."/>
            <person name="Sasaki T."/>
        </authorList>
    </citation>
    <scope>NUCLEOTIDE SEQUENCE [LARGE SCALE GENOMIC DNA]</scope>
    <source>
        <strain evidence="3">cv. Nipponbare</strain>
    </source>
</reference>
<evidence type="ECO:0000313" key="3">
    <source>
        <dbReference type="Proteomes" id="UP000059680"/>
    </source>
</evidence>
<gene>
    <name evidence="2" type="ordered locus">Os04g0339601</name>
    <name evidence="2" type="ORF">OSNPB_040339601</name>
</gene>
<sequence length="93" mass="10446">MFEVAAGGEEEGSHDQQRRGRSLGYGAAAEFELTLGRLEAAASEGEMLEVKAAGDGAELACGGHRLEQQTLGRWWWRWRWVRQRNSELRLEAD</sequence>
<dbReference type="Proteomes" id="UP000059680">
    <property type="component" value="Chromosome 4"/>
</dbReference>
<dbReference type="InParanoid" id="A0A0N7KIV3"/>
<reference evidence="2 3" key="3">
    <citation type="journal article" date="2013" name="Rice">
        <title>Improvement of the Oryza sativa Nipponbare reference genome using next generation sequence and optical map data.</title>
        <authorList>
            <person name="Kawahara Y."/>
            <person name="de la Bastide M."/>
            <person name="Hamilton J.P."/>
            <person name="Kanamori H."/>
            <person name="McCombie W.R."/>
            <person name="Ouyang S."/>
            <person name="Schwartz D.C."/>
            <person name="Tanaka T."/>
            <person name="Wu J."/>
            <person name="Zhou S."/>
            <person name="Childs K.L."/>
            <person name="Davidson R.M."/>
            <person name="Lin H."/>
            <person name="Quesada-Ocampo L."/>
            <person name="Vaillancourt B."/>
            <person name="Sakai H."/>
            <person name="Lee S.S."/>
            <person name="Kim J."/>
            <person name="Numa H."/>
            <person name="Itoh T."/>
            <person name="Buell C.R."/>
            <person name="Matsumoto T."/>
        </authorList>
    </citation>
    <scope>NUCLEOTIDE SEQUENCE [LARGE SCALE GENOMIC DNA]</scope>
    <source>
        <strain evidence="3">cv. Nipponbare</strain>
    </source>
</reference>
<reference evidence="2 3" key="2">
    <citation type="journal article" date="2013" name="Plant Cell Physiol.">
        <title>Rice Annotation Project Database (RAP-DB): an integrative and interactive database for rice genomics.</title>
        <authorList>
            <person name="Sakai H."/>
            <person name="Lee S.S."/>
            <person name="Tanaka T."/>
            <person name="Numa H."/>
            <person name="Kim J."/>
            <person name="Kawahara Y."/>
            <person name="Wakimoto H."/>
            <person name="Yang C.C."/>
            <person name="Iwamoto M."/>
            <person name="Abe T."/>
            <person name="Yamada Y."/>
            <person name="Muto A."/>
            <person name="Inokuchi H."/>
            <person name="Ikemura T."/>
            <person name="Matsumoto T."/>
            <person name="Sasaki T."/>
            <person name="Itoh T."/>
        </authorList>
    </citation>
    <scope>NUCLEOTIDE SEQUENCE [LARGE SCALE GENOMIC DNA]</scope>
    <source>
        <strain evidence="3">cv. Nipponbare</strain>
    </source>
</reference>
<protein>
    <submittedName>
        <fullName evidence="2">Os04g0339601 protein</fullName>
    </submittedName>
</protein>
<feature type="region of interest" description="Disordered" evidence="1">
    <location>
        <begin position="1"/>
        <end position="21"/>
    </location>
</feature>
<dbReference type="PaxDb" id="39947-A0A0N7KIV3"/>
<name>A0A0N7KIV3_ORYSJ</name>
<organism evidence="2 3">
    <name type="scientific">Oryza sativa subsp. japonica</name>
    <name type="common">Rice</name>
    <dbReference type="NCBI Taxonomy" id="39947"/>
    <lineage>
        <taxon>Eukaryota</taxon>
        <taxon>Viridiplantae</taxon>
        <taxon>Streptophyta</taxon>
        <taxon>Embryophyta</taxon>
        <taxon>Tracheophyta</taxon>
        <taxon>Spermatophyta</taxon>
        <taxon>Magnoliopsida</taxon>
        <taxon>Liliopsida</taxon>
        <taxon>Poales</taxon>
        <taxon>Poaceae</taxon>
        <taxon>BOP clade</taxon>
        <taxon>Oryzoideae</taxon>
        <taxon>Oryzeae</taxon>
        <taxon>Oryzinae</taxon>
        <taxon>Oryza</taxon>
        <taxon>Oryza sativa</taxon>
    </lineage>
</organism>
<evidence type="ECO:0000313" key="2">
    <source>
        <dbReference type="EMBL" id="BAS88657.1"/>
    </source>
</evidence>
<evidence type="ECO:0000256" key="1">
    <source>
        <dbReference type="SAM" id="MobiDB-lite"/>
    </source>
</evidence>
<accession>A0A0N7KIV3</accession>
<proteinExistence type="predicted"/>
<dbReference type="EMBL" id="AP014960">
    <property type="protein sequence ID" value="BAS88657.1"/>
    <property type="molecule type" value="Genomic_DNA"/>
</dbReference>